<organism evidence="9 10">
    <name type="scientific">Lacibacterium aquatile</name>
    <dbReference type="NCBI Taxonomy" id="1168082"/>
    <lineage>
        <taxon>Bacteria</taxon>
        <taxon>Pseudomonadati</taxon>
        <taxon>Pseudomonadota</taxon>
        <taxon>Alphaproteobacteria</taxon>
        <taxon>Rhodospirillales</taxon>
        <taxon>Rhodospirillaceae</taxon>
    </lineage>
</organism>
<evidence type="ECO:0000313" key="9">
    <source>
        <dbReference type="EMBL" id="MFD2262241.1"/>
    </source>
</evidence>
<keyword evidence="4 6" id="KW-1133">Transmembrane helix</keyword>
<protein>
    <submittedName>
        <fullName evidence="9">RDD family protein</fullName>
    </submittedName>
</protein>
<dbReference type="InterPro" id="IPR025640">
    <property type="entry name" value="GYF_2"/>
</dbReference>
<feature type="transmembrane region" description="Helical" evidence="6">
    <location>
        <begin position="92"/>
        <end position="112"/>
    </location>
</feature>
<keyword evidence="2" id="KW-1003">Cell membrane</keyword>
<proteinExistence type="predicted"/>
<feature type="transmembrane region" description="Helical" evidence="6">
    <location>
        <begin position="225"/>
        <end position="245"/>
    </location>
</feature>
<feature type="transmembrane region" description="Helical" evidence="6">
    <location>
        <begin position="124"/>
        <end position="150"/>
    </location>
</feature>
<dbReference type="InterPro" id="IPR010432">
    <property type="entry name" value="RDD"/>
</dbReference>
<comment type="subcellular location">
    <subcellularLocation>
        <location evidence="1">Cell membrane</location>
        <topology evidence="1">Multi-pass membrane protein</topology>
    </subcellularLocation>
</comment>
<reference evidence="10" key="1">
    <citation type="journal article" date="2019" name="Int. J. Syst. Evol. Microbiol.">
        <title>The Global Catalogue of Microorganisms (GCM) 10K type strain sequencing project: providing services to taxonomists for standard genome sequencing and annotation.</title>
        <authorList>
            <consortium name="The Broad Institute Genomics Platform"/>
            <consortium name="The Broad Institute Genome Sequencing Center for Infectious Disease"/>
            <person name="Wu L."/>
            <person name="Ma J."/>
        </authorList>
    </citation>
    <scope>NUCLEOTIDE SEQUENCE [LARGE SCALE GENOMIC DNA]</scope>
    <source>
        <strain evidence="10">CGMCC 1.19062</strain>
    </source>
</reference>
<comment type="caution">
    <text evidence="9">The sequence shown here is derived from an EMBL/GenBank/DDBJ whole genome shotgun (WGS) entry which is preliminary data.</text>
</comment>
<dbReference type="Pfam" id="PF14237">
    <property type="entry name" value="GYF_2"/>
    <property type="match status" value="1"/>
</dbReference>
<keyword evidence="5 6" id="KW-0472">Membrane</keyword>
<name>A0ABW5DP07_9PROT</name>
<feature type="domain" description="RDD" evidence="7">
    <location>
        <begin position="79"/>
        <end position="207"/>
    </location>
</feature>
<feature type="transmembrane region" description="Helical" evidence="6">
    <location>
        <begin position="171"/>
        <end position="193"/>
    </location>
</feature>
<dbReference type="PANTHER" id="PTHR36115">
    <property type="entry name" value="PROLINE-RICH ANTIGEN HOMOLOG-RELATED"/>
    <property type="match status" value="1"/>
</dbReference>
<evidence type="ECO:0000256" key="3">
    <source>
        <dbReference type="ARBA" id="ARBA00022692"/>
    </source>
</evidence>
<accession>A0ABW5DP07</accession>
<evidence type="ECO:0000256" key="6">
    <source>
        <dbReference type="SAM" id="Phobius"/>
    </source>
</evidence>
<dbReference type="RefSeq" id="WP_379875160.1">
    <property type="nucleotide sequence ID" value="NZ_JBHUIP010000003.1"/>
</dbReference>
<keyword evidence="10" id="KW-1185">Reference proteome</keyword>
<evidence type="ECO:0000256" key="2">
    <source>
        <dbReference type="ARBA" id="ARBA00022475"/>
    </source>
</evidence>
<evidence type="ECO:0000256" key="5">
    <source>
        <dbReference type="ARBA" id="ARBA00023136"/>
    </source>
</evidence>
<evidence type="ECO:0000313" key="10">
    <source>
        <dbReference type="Proteomes" id="UP001597295"/>
    </source>
</evidence>
<keyword evidence="3 6" id="KW-0812">Transmembrane</keyword>
<evidence type="ECO:0000259" key="8">
    <source>
        <dbReference type="Pfam" id="PF14237"/>
    </source>
</evidence>
<feature type="domain" description="GYF" evidence="8">
    <location>
        <begin position="6"/>
        <end position="55"/>
    </location>
</feature>
<dbReference type="InterPro" id="IPR051791">
    <property type="entry name" value="Pra-immunoreactive"/>
</dbReference>
<dbReference type="Pfam" id="PF06271">
    <property type="entry name" value="RDD"/>
    <property type="match status" value="1"/>
</dbReference>
<sequence>MSDIEWFYGEGSDRKGPHTAADLKALLADGALTLSSLVWRKGMDGMGPISDIAELQKSMAAGDRPEGAVEEFEYSTPEAGAWSRFWARNIDIAFWAIPIYLFLTPFLIPLYPQSEFLQGMVNTALIVPLGLLLEVPLMALTGSTLGKWLLGIKVRRLDGGKISARGLLRRNFLIWIYGFGLTIPVVGLVRGVLSFGRANSGKRCPWDEQPLYVVRQKPIGWVRRIFAVLALGLMVFAGDVATAIWQPSLWTNPITGRQATLPAGWSLEVIEADSGGQEFEFASDKAAVYLQRDVMDSELAFYADRMEDREEWGDLRDRKEVTRNGVPAIILLFRKTNDGIRYDVEIKVWQVGKRDFWRLTQIKPVKDAPARKEAEAVAAALEGTAPPGR</sequence>
<gene>
    <name evidence="9" type="ORF">ACFSM5_05030</name>
</gene>
<dbReference type="Proteomes" id="UP001597295">
    <property type="component" value="Unassembled WGS sequence"/>
</dbReference>
<evidence type="ECO:0000259" key="7">
    <source>
        <dbReference type="Pfam" id="PF06271"/>
    </source>
</evidence>
<evidence type="ECO:0000256" key="4">
    <source>
        <dbReference type="ARBA" id="ARBA00022989"/>
    </source>
</evidence>
<dbReference type="EMBL" id="JBHUIP010000003">
    <property type="protein sequence ID" value="MFD2262241.1"/>
    <property type="molecule type" value="Genomic_DNA"/>
</dbReference>
<evidence type="ECO:0000256" key="1">
    <source>
        <dbReference type="ARBA" id="ARBA00004651"/>
    </source>
</evidence>